<dbReference type="InterPro" id="IPR004516">
    <property type="entry name" value="HisRS/HisZ"/>
</dbReference>
<evidence type="ECO:0000313" key="11">
    <source>
        <dbReference type="Proteomes" id="UP001265746"/>
    </source>
</evidence>
<dbReference type="Gene3D" id="3.40.50.800">
    <property type="entry name" value="Anticodon-binding domain"/>
    <property type="match status" value="1"/>
</dbReference>
<dbReference type="InterPro" id="IPR036621">
    <property type="entry name" value="Anticodon-bd_dom_sf"/>
</dbReference>
<dbReference type="Pfam" id="PF03129">
    <property type="entry name" value="HGTP_anticodon"/>
    <property type="match status" value="1"/>
</dbReference>
<dbReference type="InterPro" id="IPR045864">
    <property type="entry name" value="aa-tRNA-synth_II/BPL/LPL"/>
</dbReference>
<dbReference type="CDD" id="cd00773">
    <property type="entry name" value="HisRS-like_core"/>
    <property type="match status" value="1"/>
</dbReference>
<dbReference type="GO" id="GO:0005524">
    <property type="term" value="F:ATP binding"/>
    <property type="evidence" value="ECO:0007669"/>
    <property type="project" value="UniProtKB-KW"/>
</dbReference>
<sequence>METLSEIAKLPTRAAQAQLKTPKGTLDFIGFEVKLRKHIFQILSEIFERHGGQELDTPVFELKEIFSGKYGEDSKLIYDLQDQGGELCSLRYDLTVPFARWLAMNTNFPQVSRYQIAKVYRRDQPAISRGRYREFYQCDYDIAGKYEPMITDAEILLIIVEAFQGLKMDIKIKINHRRILDGIFAVAGVPEEKLRPISSAVDKLDKLPWDEVKREMVEQKGLPESVADEIGHLVRSCGTLDETLGLLRANENLTANEDVKAGIDDMSLLSSYLQAYEIADTVSFDLSLARGLDYYTGMIFEVVTSLLDIKEDKKDKQPEVGSIAAGGRYDDLVGMYYDRDVPCVGVSFGVERIYTILNARMPKKKGESVMAQDFDVYVVAAGGGGFLLERMAICGQLTKAGVRAAFLRKAKPSLRSQFNAAEKAPLTVIVGPDELAAGNVRLKASTGRDTKPGSENQGEKDRGQLVARGNLVEEVKKALRGISGNIGPCCGNQGHAG</sequence>
<comment type="similarity">
    <text evidence="1">Belongs to the class-II aminoacyl-tRNA synthetase family.</text>
</comment>
<feature type="binding site" evidence="7">
    <location>
        <position position="141"/>
    </location>
    <ligand>
        <name>L-histidine</name>
        <dbReference type="ChEBI" id="CHEBI:57595"/>
    </ligand>
</feature>
<dbReference type="GO" id="GO:0032543">
    <property type="term" value="P:mitochondrial translation"/>
    <property type="evidence" value="ECO:0007669"/>
    <property type="project" value="TreeGrafter"/>
</dbReference>
<dbReference type="SUPFAM" id="SSF55681">
    <property type="entry name" value="Class II aaRS and biotin synthetases"/>
    <property type="match status" value="1"/>
</dbReference>
<dbReference type="GO" id="GO:0005829">
    <property type="term" value="C:cytosol"/>
    <property type="evidence" value="ECO:0007669"/>
    <property type="project" value="TreeGrafter"/>
</dbReference>
<feature type="domain" description="Aminoacyl-transfer RNA synthetases class-II family profile" evidence="9">
    <location>
        <begin position="34"/>
        <end position="357"/>
    </location>
</feature>
<evidence type="ECO:0000256" key="3">
    <source>
        <dbReference type="ARBA" id="ARBA00022741"/>
    </source>
</evidence>
<feature type="binding site" evidence="7">
    <location>
        <begin position="294"/>
        <end position="295"/>
    </location>
    <ligand>
        <name>L-histidine</name>
        <dbReference type="ChEBI" id="CHEBI:57595"/>
    </ligand>
</feature>
<evidence type="ECO:0000256" key="7">
    <source>
        <dbReference type="PIRSR" id="PIRSR001549-1"/>
    </source>
</evidence>
<dbReference type="EC" id="6.1.1.21" evidence="2"/>
<keyword evidence="11" id="KW-1185">Reference proteome</keyword>
<reference evidence="10" key="1">
    <citation type="submission" date="2023-06" db="EMBL/GenBank/DDBJ databases">
        <authorList>
            <person name="Noh H."/>
        </authorList>
    </citation>
    <scope>NUCLEOTIDE SEQUENCE</scope>
    <source>
        <strain evidence="10">DUCC20226</strain>
    </source>
</reference>
<proteinExistence type="inferred from homology"/>
<dbReference type="Gene3D" id="3.30.930.10">
    <property type="entry name" value="Bira Bifunctional Protein, Domain 2"/>
    <property type="match status" value="1"/>
</dbReference>
<dbReference type="AlphaFoldDB" id="A0AAD9VWL1"/>
<protein>
    <recommendedName>
        <fullName evidence="2">histidine--tRNA ligase</fullName>
        <ecNumber evidence="2">6.1.1.21</ecNumber>
    </recommendedName>
</protein>
<dbReference type="GO" id="GO:0003723">
    <property type="term" value="F:RNA binding"/>
    <property type="evidence" value="ECO:0007669"/>
    <property type="project" value="TreeGrafter"/>
</dbReference>
<dbReference type="PIRSF" id="PIRSF001549">
    <property type="entry name" value="His-tRNA_synth"/>
    <property type="match status" value="1"/>
</dbReference>
<evidence type="ECO:0000256" key="6">
    <source>
        <dbReference type="ARBA" id="ARBA00047639"/>
    </source>
</evidence>
<dbReference type="NCBIfam" id="TIGR00442">
    <property type="entry name" value="hisS"/>
    <property type="match status" value="1"/>
</dbReference>
<organism evidence="10 11">
    <name type="scientific">Phomopsis amygdali</name>
    <name type="common">Fusicoccum amygdali</name>
    <dbReference type="NCBI Taxonomy" id="1214568"/>
    <lineage>
        <taxon>Eukaryota</taxon>
        <taxon>Fungi</taxon>
        <taxon>Dikarya</taxon>
        <taxon>Ascomycota</taxon>
        <taxon>Pezizomycotina</taxon>
        <taxon>Sordariomycetes</taxon>
        <taxon>Sordariomycetidae</taxon>
        <taxon>Diaporthales</taxon>
        <taxon>Diaporthaceae</taxon>
        <taxon>Diaporthe</taxon>
    </lineage>
</organism>
<evidence type="ECO:0000256" key="1">
    <source>
        <dbReference type="ARBA" id="ARBA00008226"/>
    </source>
</evidence>
<feature type="binding site" evidence="7">
    <location>
        <position position="290"/>
    </location>
    <ligand>
        <name>L-histidine</name>
        <dbReference type="ChEBI" id="CHEBI:57595"/>
    </ligand>
</feature>
<keyword evidence="5" id="KW-0648">Protein biosynthesis</keyword>
<dbReference type="Pfam" id="PF13393">
    <property type="entry name" value="tRNA-synt_His"/>
    <property type="match status" value="1"/>
</dbReference>
<evidence type="ECO:0000313" key="10">
    <source>
        <dbReference type="EMBL" id="KAK2595731.1"/>
    </source>
</evidence>
<dbReference type="EMBL" id="JAUJFL010000014">
    <property type="protein sequence ID" value="KAK2595731.1"/>
    <property type="molecule type" value="Genomic_DNA"/>
</dbReference>
<dbReference type="GO" id="GO:0005739">
    <property type="term" value="C:mitochondrion"/>
    <property type="evidence" value="ECO:0007669"/>
    <property type="project" value="TreeGrafter"/>
</dbReference>
<keyword evidence="3" id="KW-0547">Nucleotide-binding</keyword>
<feature type="binding site" evidence="7">
    <location>
        <position position="121"/>
    </location>
    <ligand>
        <name>L-histidine</name>
        <dbReference type="ChEBI" id="CHEBI:57595"/>
    </ligand>
</feature>
<gene>
    <name evidence="10" type="ORF">N8I77_013756</name>
</gene>
<dbReference type="InterPro" id="IPR015807">
    <property type="entry name" value="His-tRNA-ligase"/>
</dbReference>
<feature type="binding site" evidence="7">
    <location>
        <begin position="93"/>
        <end position="95"/>
    </location>
    <ligand>
        <name>L-histidine</name>
        <dbReference type="ChEBI" id="CHEBI:57595"/>
    </ligand>
</feature>
<keyword evidence="4" id="KW-0067">ATP-binding</keyword>
<dbReference type="FunFam" id="3.30.930.10:FF:000061">
    <property type="entry name" value="Histidine--tRNA ligase, cytoplasmic"/>
    <property type="match status" value="1"/>
</dbReference>
<accession>A0AAD9VWL1</accession>
<dbReference type="PANTHER" id="PTHR11476:SF7">
    <property type="entry name" value="HISTIDINE--TRNA LIGASE"/>
    <property type="match status" value="1"/>
</dbReference>
<feature type="compositionally biased region" description="Basic and acidic residues" evidence="8">
    <location>
        <begin position="446"/>
        <end position="463"/>
    </location>
</feature>
<dbReference type="InterPro" id="IPR041715">
    <property type="entry name" value="HisRS-like_core"/>
</dbReference>
<dbReference type="InterPro" id="IPR006195">
    <property type="entry name" value="aa-tRNA-synth_II"/>
</dbReference>
<dbReference type="InterPro" id="IPR004154">
    <property type="entry name" value="Anticodon-bd"/>
</dbReference>
<evidence type="ECO:0000259" key="9">
    <source>
        <dbReference type="PROSITE" id="PS50862"/>
    </source>
</evidence>
<evidence type="ECO:0000256" key="8">
    <source>
        <dbReference type="SAM" id="MobiDB-lite"/>
    </source>
</evidence>
<comment type="catalytic activity">
    <reaction evidence="6">
        <text>tRNA(His) + L-histidine + ATP = L-histidyl-tRNA(His) + AMP + diphosphate + H(+)</text>
        <dbReference type="Rhea" id="RHEA:17313"/>
        <dbReference type="Rhea" id="RHEA-COMP:9665"/>
        <dbReference type="Rhea" id="RHEA-COMP:9689"/>
        <dbReference type="ChEBI" id="CHEBI:15378"/>
        <dbReference type="ChEBI" id="CHEBI:30616"/>
        <dbReference type="ChEBI" id="CHEBI:33019"/>
        <dbReference type="ChEBI" id="CHEBI:57595"/>
        <dbReference type="ChEBI" id="CHEBI:78442"/>
        <dbReference type="ChEBI" id="CHEBI:78527"/>
        <dbReference type="ChEBI" id="CHEBI:456215"/>
        <dbReference type="EC" id="6.1.1.21"/>
    </reaction>
</comment>
<evidence type="ECO:0000256" key="5">
    <source>
        <dbReference type="ARBA" id="ARBA00022917"/>
    </source>
</evidence>
<dbReference type="GO" id="GO:0004821">
    <property type="term" value="F:histidine-tRNA ligase activity"/>
    <property type="evidence" value="ECO:0007669"/>
    <property type="project" value="UniProtKB-EC"/>
</dbReference>
<feature type="binding site" evidence="7">
    <location>
        <position position="137"/>
    </location>
    <ligand>
        <name>L-histidine</name>
        <dbReference type="ChEBI" id="CHEBI:57595"/>
    </ligand>
</feature>
<comment type="caution">
    <text evidence="10">The sequence shown here is derived from an EMBL/GenBank/DDBJ whole genome shotgun (WGS) entry which is preliminary data.</text>
</comment>
<dbReference type="PROSITE" id="PS50862">
    <property type="entry name" value="AA_TRNA_LIGASE_II"/>
    <property type="match status" value="1"/>
</dbReference>
<dbReference type="GO" id="GO:0006427">
    <property type="term" value="P:histidyl-tRNA aminoacylation"/>
    <property type="evidence" value="ECO:0007669"/>
    <property type="project" value="InterPro"/>
</dbReference>
<dbReference type="SUPFAM" id="SSF52954">
    <property type="entry name" value="Class II aaRS ABD-related"/>
    <property type="match status" value="1"/>
</dbReference>
<feature type="region of interest" description="Disordered" evidence="8">
    <location>
        <begin position="440"/>
        <end position="466"/>
    </location>
</feature>
<dbReference type="Proteomes" id="UP001265746">
    <property type="component" value="Unassembled WGS sequence"/>
</dbReference>
<dbReference type="PANTHER" id="PTHR11476">
    <property type="entry name" value="HISTIDYL-TRNA SYNTHETASE"/>
    <property type="match status" value="1"/>
</dbReference>
<name>A0AAD9VWL1_PHOAM</name>
<evidence type="ECO:0000256" key="4">
    <source>
        <dbReference type="ARBA" id="ARBA00022840"/>
    </source>
</evidence>
<evidence type="ECO:0000256" key="2">
    <source>
        <dbReference type="ARBA" id="ARBA00012815"/>
    </source>
</evidence>